<comment type="similarity">
    <text evidence="2 10">Belongs to the transferase hexapeptide repeat family.</text>
</comment>
<reference evidence="13" key="1">
    <citation type="submission" date="2016-10" db="EMBL/GenBank/DDBJ databases">
        <authorList>
            <person name="Varghese N."/>
            <person name="Submissions S."/>
        </authorList>
    </citation>
    <scope>NUCLEOTIDE SEQUENCE [LARGE SCALE GENOMIC DNA]</scope>
    <source>
        <strain evidence="13">DSM 44637</strain>
    </source>
</reference>
<evidence type="ECO:0000256" key="1">
    <source>
        <dbReference type="ARBA" id="ARBA00004876"/>
    </source>
</evidence>
<dbReference type="FunFam" id="2.160.10.10:FF:000007">
    <property type="entry name" value="Serine acetyltransferase"/>
    <property type="match status" value="1"/>
</dbReference>
<dbReference type="InterPro" id="IPR042122">
    <property type="entry name" value="Ser_AcTrfase_N_sf"/>
</dbReference>
<dbReference type="GO" id="GO:0009001">
    <property type="term" value="F:serine O-acetyltransferase activity"/>
    <property type="evidence" value="ECO:0007669"/>
    <property type="project" value="UniProtKB-EC"/>
</dbReference>
<name>A0A1I5IN80_9PSEU</name>
<dbReference type="Gene3D" id="2.160.10.10">
    <property type="entry name" value="Hexapeptide repeat proteins"/>
    <property type="match status" value="1"/>
</dbReference>
<evidence type="ECO:0000256" key="5">
    <source>
        <dbReference type="ARBA" id="ARBA00022605"/>
    </source>
</evidence>
<keyword evidence="8 10" id="KW-0012">Acyltransferase</keyword>
<dbReference type="InterPro" id="IPR005881">
    <property type="entry name" value="Ser_O-AcTrfase"/>
</dbReference>
<evidence type="ECO:0000256" key="2">
    <source>
        <dbReference type="ARBA" id="ARBA00007274"/>
    </source>
</evidence>
<dbReference type="PANTHER" id="PTHR42811">
    <property type="entry name" value="SERINE ACETYLTRANSFERASE"/>
    <property type="match status" value="1"/>
</dbReference>
<keyword evidence="7" id="KW-0198">Cysteine biosynthesis</keyword>
<feature type="region of interest" description="Disordered" evidence="11">
    <location>
        <begin position="1"/>
        <end position="22"/>
    </location>
</feature>
<dbReference type="EC" id="2.3.1.30" evidence="3 10"/>
<keyword evidence="6 10" id="KW-0808">Transferase</keyword>
<dbReference type="Gene3D" id="1.10.3130.10">
    <property type="entry name" value="serine acetyltransferase, domain 1"/>
    <property type="match status" value="1"/>
</dbReference>
<dbReference type="Proteomes" id="UP000199137">
    <property type="component" value="Unassembled WGS sequence"/>
</dbReference>
<dbReference type="PIRSF" id="PIRSF000441">
    <property type="entry name" value="CysE"/>
    <property type="match status" value="1"/>
</dbReference>
<dbReference type="NCBIfam" id="NF041874">
    <property type="entry name" value="EPS_EpsC"/>
    <property type="match status" value="1"/>
</dbReference>
<dbReference type="GO" id="GO:0006535">
    <property type="term" value="P:cysteine biosynthetic process from serine"/>
    <property type="evidence" value="ECO:0007669"/>
    <property type="project" value="InterPro"/>
</dbReference>
<evidence type="ECO:0000256" key="7">
    <source>
        <dbReference type="ARBA" id="ARBA00023192"/>
    </source>
</evidence>
<comment type="pathway">
    <text evidence="1">Amino-acid biosynthesis; L-cysteine biosynthesis; L-cysteine from L-serine: step 1/2.</text>
</comment>
<gene>
    <name evidence="12" type="ORF">SAMN05421854_102567</name>
</gene>
<organism evidence="12 13">
    <name type="scientific">Amycolatopsis rubida</name>
    <dbReference type="NCBI Taxonomy" id="112413"/>
    <lineage>
        <taxon>Bacteria</taxon>
        <taxon>Bacillati</taxon>
        <taxon>Actinomycetota</taxon>
        <taxon>Actinomycetes</taxon>
        <taxon>Pseudonocardiales</taxon>
        <taxon>Pseudonocardiaceae</taxon>
        <taxon>Amycolatopsis</taxon>
    </lineage>
</organism>
<dbReference type="InterPro" id="IPR045304">
    <property type="entry name" value="LbH_SAT"/>
</dbReference>
<dbReference type="GO" id="GO:0005737">
    <property type="term" value="C:cytoplasm"/>
    <property type="evidence" value="ECO:0007669"/>
    <property type="project" value="InterPro"/>
</dbReference>
<accession>A0A1I5IN80</accession>
<evidence type="ECO:0000256" key="8">
    <source>
        <dbReference type="ARBA" id="ARBA00023315"/>
    </source>
</evidence>
<dbReference type="CDD" id="cd03354">
    <property type="entry name" value="LbH_SAT"/>
    <property type="match status" value="1"/>
</dbReference>
<dbReference type="EMBL" id="FOWC01000002">
    <property type="protein sequence ID" value="SFO61912.1"/>
    <property type="molecule type" value="Genomic_DNA"/>
</dbReference>
<evidence type="ECO:0000256" key="11">
    <source>
        <dbReference type="SAM" id="MobiDB-lite"/>
    </source>
</evidence>
<comment type="catalytic activity">
    <reaction evidence="9 10">
        <text>L-serine + acetyl-CoA = O-acetyl-L-serine + CoA</text>
        <dbReference type="Rhea" id="RHEA:24560"/>
        <dbReference type="ChEBI" id="CHEBI:33384"/>
        <dbReference type="ChEBI" id="CHEBI:57287"/>
        <dbReference type="ChEBI" id="CHEBI:57288"/>
        <dbReference type="ChEBI" id="CHEBI:58340"/>
        <dbReference type="EC" id="2.3.1.30"/>
    </reaction>
</comment>
<evidence type="ECO:0000256" key="4">
    <source>
        <dbReference type="ARBA" id="ARBA00018522"/>
    </source>
</evidence>
<dbReference type="STRING" id="112413.SAMN05421854_102567"/>
<dbReference type="RefSeq" id="WP_067593724.1">
    <property type="nucleotide sequence ID" value="NZ_FOWC01000002.1"/>
</dbReference>
<evidence type="ECO:0000256" key="10">
    <source>
        <dbReference type="PIRNR" id="PIRNR000441"/>
    </source>
</evidence>
<evidence type="ECO:0000313" key="12">
    <source>
        <dbReference type="EMBL" id="SFO61912.1"/>
    </source>
</evidence>
<keyword evidence="5" id="KW-0028">Amino-acid biosynthesis</keyword>
<dbReference type="SUPFAM" id="SSF51161">
    <property type="entry name" value="Trimeric LpxA-like enzymes"/>
    <property type="match status" value="1"/>
</dbReference>
<protein>
    <recommendedName>
        <fullName evidence="4 10">Serine acetyltransferase</fullName>
        <ecNumber evidence="3 10">2.3.1.30</ecNumber>
    </recommendedName>
</protein>
<evidence type="ECO:0000256" key="3">
    <source>
        <dbReference type="ARBA" id="ARBA00013266"/>
    </source>
</evidence>
<evidence type="ECO:0000256" key="6">
    <source>
        <dbReference type="ARBA" id="ARBA00022679"/>
    </source>
</evidence>
<evidence type="ECO:0000313" key="13">
    <source>
        <dbReference type="Proteomes" id="UP000199137"/>
    </source>
</evidence>
<dbReference type="InterPro" id="IPR053376">
    <property type="entry name" value="Serine_acetyltransferase"/>
</dbReference>
<sequence length="200" mass="21248">MVTVRSARPAPPRRAESGAAADSGRLGALARMREDLRTIVERDPSIDTLAEALAHSTLPAVWIHRVAHALYRRGHRIAARLLTNLARVLTGVEIHPGAVIGRRLFIDHGTGVIIGETAVVGEDVTLYQQVTLGAVGWWRDNRRDAGERRHPAVGDRVTFGAGATVLGPVEVGDDSFVGATALVVSDLPAGSKVLAVPRTA</sequence>
<evidence type="ECO:0000256" key="9">
    <source>
        <dbReference type="ARBA" id="ARBA00049486"/>
    </source>
</evidence>
<dbReference type="InterPro" id="IPR011004">
    <property type="entry name" value="Trimer_LpxA-like_sf"/>
</dbReference>
<dbReference type="AlphaFoldDB" id="A0A1I5IN80"/>
<proteinExistence type="inferred from homology"/>